<accession>A0A6C0EX86</accession>
<dbReference type="EMBL" id="MN738978">
    <property type="protein sequence ID" value="QHT33766.1"/>
    <property type="molecule type" value="Genomic_DNA"/>
</dbReference>
<sequence>MAPLIPIETLSFYLSKSGITKFREWFYSIELFKPIHEELDALTNIIEQSTWLEDKIRKQTFAKIKSLIINFIENINKKEPEIIYQEWIDSIQAYCFQGGYGHRIQYSGTIPHHWCVRCEHYNIVRIIPEMVALSGVVCDKYINLSENADYMYWSS</sequence>
<proteinExistence type="predicted"/>
<dbReference type="AlphaFoldDB" id="A0A6C0EX86"/>
<protein>
    <submittedName>
        <fullName evidence="1">Uncharacterized protein</fullName>
    </submittedName>
</protein>
<organism evidence="1">
    <name type="scientific">viral metagenome</name>
    <dbReference type="NCBI Taxonomy" id="1070528"/>
    <lineage>
        <taxon>unclassified sequences</taxon>
        <taxon>metagenomes</taxon>
        <taxon>organismal metagenomes</taxon>
    </lineage>
</organism>
<reference evidence="1" key="1">
    <citation type="journal article" date="2020" name="Nature">
        <title>Giant virus diversity and host interactions through global metagenomics.</title>
        <authorList>
            <person name="Schulz F."/>
            <person name="Roux S."/>
            <person name="Paez-Espino D."/>
            <person name="Jungbluth S."/>
            <person name="Walsh D.A."/>
            <person name="Denef V.J."/>
            <person name="McMahon K.D."/>
            <person name="Konstantinidis K.T."/>
            <person name="Eloe-Fadrosh E.A."/>
            <person name="Kyrpides N.C."/>
            <person name="Woyke T."/>
        </authorList>
    </citation>
    <scope>NUCLEOTIDE SEQUENCE</scope>
    <source>
        <strain evidence="1">GVMAG-M-3300009161-52</strain>
    </source>
</reference>
<evidence type="ECO:0000313" key="1">
    <source>
        <dbReference type="EMBL" id="QHT33766.1"/>
    </source>
</evidence>
<name>A0A6C0EX86_9ZZZZ</name>